<protein>
    <recommendedName>
        <fullName evidence="2">CTLH domain-containing protein</fullName>
    </recommendedName>
</protein>
<dbReference type="InterPro" id="IPR050618">
    <property type="entry name" value="Ubq-SigPath_Reg"/>
</dbReference>
<feature type="region of interest" description="Disordered" evidence="1">
    <location>
        <begin position="40"/>
        <end position="64"/>
    </location>
</feature>
<dbReference type="InterPro" id="IPR006595">
    <property type="entry name" value="CTLH_C"/>
</dbReference>
<organism evidence="3 4">
    <name type="scientific">Colocasia esculenta</name>
    <name type="common">Wild taro</name>
    <name type="synonym">Arum esculentum</name>
    <dbReference type="NCBI Taxonomy" id="4460"/>
    <lineage>
        <taxon>Eukaryota</taxon>
        <taxon>Viridiplantae</taxon>
        <taxon>Streptophyta</taxon>
        <taxon>Embryophyta</taxon>
        <taxon>Tracheophyta</taxon>
        <taxon>Spermatophyta</taxon>
        <taxon>Magnoliopsida</taxon>
        <taxon>Liliopsida</taxon>
        <taxon>Araceae</taxon>
        <taxon>Aroideae</taxon>
        <taxon>Colocasieae</taxon>
        <taxon>Colocasia</taxon>
    </lineage>
</organism>
<dbReference type="Proteomes" id="UP000652761">
    <property type="component" value="Unassembled WGS sequence"/>
</dbReference>
<reference evidence="3" key="1">
    <citation type="submission" date="2017-07" db="EMBL/GenBank/DDBJ databases">
        <title>Taro Niue Genome Assembly and Annotation.</title>
        <authorList>
            <person name="Atibalentja N."/>
            <person name="Keating K."/>
            <person name="Fields C.J."/>
        </authorList>
    </citation>
    <scope>NUCLEOTIDE SEQUENCE</scope>
    <source>
        <strain evidence="3">Niue_2</strain>
        <tissue evidence="3">Leaf</tissue>
    </source>
</reference>
<keyword evidence="4" id="KW-1185">Reference proteome</keyword>
<feature type="domain" description="CTLH" evidence="2">
    <location>
        <begin position="193"/>
        <end position="250"/>
    </location>
</feature>
<dbReference type="PROSITE" id="PS50897">
    <property type="entry name" value="CTLH"/>
    <property type="match status" value="1"/>
</dbReference>
<gene>
    <name evidence="3" type="ORF">Taro_003792</name>
</gene>
<dbReference type="PANTHER" id="PTHR12864">
    <property type="entry name" value="RAN BINDING PROTEIN 9-RELATED"/>
    <property type="match status" value="1"/>
</dbReference>
<evidence type="ECO:0000313" key="4">
    <source>
        <dbReference type="Proteomes" id="UP000652761"/>
    </source>
</evidence>
<name>A0A843TKQ6_COLES</name>
<dbReference type="EMBL" id="NMUH01000099">
    <property type="protein sequence ID" value="MQL71471.1"/>
    <property type="molecule type" value="Genomic_DNA"/>
</dbReference>
<proteinExistence type="predicted"/>
<sequence length="438" mass="48605">MQLDVSMLDKLVHEYCIYRGLVGGHISDVLISSNCSRSHQRHPVESASGDSLPPNIDCGTGRLSDSETSVNNVIDMEVAHSACHANMQGNENEVRFLHEVTNNSEDCSTSNVNQTTSCRRWRRLRSHGAGQHSRHKRWKGRTERIGFTPDVPLKENNKGNMHANRATDGATLEDDQASLDHSSVEHVDDKENKYETVLGLRELASKGMAAEVVEEINTIDPDFFKQNPVLLFHLKQVEFLKHVGDGDHGKALKIACSYLGPLAATNSELIKPLKEALFTLLKPNDEMAKSIPLPALATSLQIALGRRLGIEEPQLMKIMRETLHSHNEWFRLQMCKDHFEGLLKIDCLKDVNATLFIDSTSRTVMDNCAHGPQFSVSSNNRLPEDGSSPASVSSGDVICNENAILKVMEFLALPRADAIHLLVQYNGNAETVIQQIFA</sequence>
<evidence type="ECO:0000259" key="2">
    <source>
        <dbReference type="PROSITE" id="PS50897"/>
    </source>
</evidence>
<dbReference type="SMART" id="SM00668">
    <property type="entry name" value="CTLH"/>
    <property type="match status" value="1"/>
</dbReference>
<dbReference type="AlphaFoldDB" id="A0A843TKQ6"/>
<comment type="caution">
    <text evidence="3">The sequence shown here is derived from an EMBL/GenBank/DDBJ whole genome shotgun (WGS) entry which is preliminary data.</text>
</comment>
<evidence type="ECO:0000256" key="1">
    <source>
        <dbReference type="SAM" id="MobiDB-lite"/>
    </source>
</evidence>
<dbReference type="OrthoDB" id="2415936at2759"/>
<evidence type="ECO:0000313" key="3">
    <source>
        <dbReference type="EMBL" id="MQL71471.1"/>
    </source>
</evidence>
<accession>A0A843TKQ6</accession>